<evidence type="ECO:0000256" key="2">
    <source>
        <dbReference type="ARBA" id="ARBA00008064"/>
    </source>
</evidence>
<dbReference type="Pfam" id="PF13953">
    <property type="entry name" value="PapC_C"/>
    <property type="match status" value="1"/>
</dbReference>
<dbReference type="EMBL" id="VTDN01000003">
    <property type="protein sequence ID" value="MEB5476520.1"/>
    <property type="molecule type" value="Genomic_DNA"/>
</dbReference>
<comment type="subcellular location">
    <subcellularLocation>
        <location evidence="1 9">Cell outer membrane</location>
        <topology evidence="1 9">Multi-pass membrane protein</topology>
    </subcellularLocation>
</comment>
<evidence type="ECO:0000256" key="6">
    <source>
        <dbReference type="ARBA" id="ARBA00022729"/>
    </source>
</evidence>
<dbReference type="Gene3D" id="3.10.20.410">
    <property type="match status" value="1"/>
</dbReference>
<dbReference type="SUPFAM" id="SSF141729">
    <property type="entry name" value="FimD N-terminal domain-like"/>
    <property type="match status" value="1"/>
</dbReference>
<keyword evidence="6" id="KW-0732">Signal</keyword>
<evidence type="ECO:0000256" key="4">
    <source>
        <dbReference type="ARBA" id="ARBA00022452"/>
    </source>
</evidence>
<keyword evidence="13" id="KW-1185">Reference proteome</keyword>
<dbReference type="PANTHER" id="PTHR30451:SF20">
    <property type="entry name" value="FIMBRIAE USHER"/>
    <property type="match status" value="1"/>
</dbReference>
<keyword evidence="8 9" id="KW-0998">Cell outer membrane</keyword>
<dbReference type="PROSITE" id="PS01151">
    <property type="entry name" value="FIMBRIAL_USHER"/>
    <property type="match status" value="1"/>
</dbReference>
<dbReference type="Gene3D" id="2.60.40.2610">
    <property type="entry name" value="Outer membrane usher protein FimD, plug domain"/>
    <property type="match status" value="1"/>
</dbReference>
<dbReference type="InterPro" id="IPR000015">
    <property type="entry name" value="Fimb_usher"/>
</dbReference>
<dbReference type="Gene3D" id="2.60.40.2070">
    <property type="match status" value="1"/>
</dbReference>
<dbReference type="Gene3D" id="2.60.40.3110">
    <property type="match status" value="1"/>
</dbReference>
<evidence type="ECO:0000256" key="9">
    <source>
        <dbReference type="RuleBase" id="RU003884"/>
    </source>
</evidence>
<keyword evidence="4" id="KW-1134">Transmembrane beta strand</keyword>
<dbReference type="Pfam" id="PF13954">
    <property type="entry name" value="PapC_N"/>
    <property type="match status" value="1"/>
</dbReference>
<feature type="domain" description="PapC N-terminal" evidence="11">
    <location>
        <begin position="31"/>
        <end position="176"/>
    </location>
</feature>
<evidence type="ECO:0000313" key="12">
    <source>
        <dbReference type="EMBL" id="MEB5476520.1"/>
    </source>
</evidence>
<feature type="domain" description="PapC-like C-terminal" evidence="10">
    <location>
        <begin position="749"/>
        <end position="812"/>
    </location>
</feature>
<keyword evidence="3 9" id="KW-0813">Transport</keyword>
<evidence type="ECO:0000256" key="3">
    <source>
        <dbReference type="ARBA" id="ARBA00022448"/>
    </source>
</evidence>
<dbReference type="InterPro" id="IPR025949">
    <property type="entry name" value="PapC-like_C"/>
</dbReference>
<evidence type="ECO:0000256" key="5">
    <source>
        <dbReference type="ARBA" id="ARBA00022692"/>
    </source>
</evidence>
<dbReference type="Proteomes" id="UP001339883">
    <property type="component" value="Unassembled WGS sequence"/>
</dbReference>
<organism evidence="12 13">
    <name type="scientific">Acinetobacter pollinis</name>
    <dbReference type="NCBI Taxonomy" id="2605270"/>
    <lineage>
        <taxon>Bacteria</taxon>
        <taxon>Pseudomonadati</taxon>
        <taxon>Pseudomonadota</taxon>
        <taxon>Gammaproteobacteria</taxon>
        <taxon>Moraxellales</taxon>
        <taxon>Moraxellaceae</taxon>
        <taxon>Acinetobacter</taxon>
    </lineage>
</organism>
<evidence type="ECO:0000313" key="13">
    <source>
        <dbReference type="Proteomes" id="UP001339883"/>
    </source>
</evidence>
<sequence>MLNQKISFIILGIFVLNTSVYSQNLPQEADFDTNFLMGNTKKNIDISRFKYTNPILPGTYNLDVYVNNKWVGKQNFDFTSTIKQSNATTCFTLNTLLNYHVKYAALEHLINDKKSHQCAALSEWIPNAYYDFDTSIQRLDIFIPQIAMQTKARDYVDPNTWDHGINAGFLSYNANAYQIKNNLTQQTQKTNAFISLSAGVNLDEWQLRHNGQWQWSNDKNTLYTPINTYLQRAIPKYQSIFTIGDSFTSGNLFNSIGYRGLDLSSDERMLPNSMLGYAPQIHGVAKTNAKVEVRQRGQLIYQTIVSPGAFEINDLYPTGFGGTLDVSILESDGYIQRFSVPYSASVQMLRPKRKKFSFTIGQVREKSLNTQPVFSQGLLQYGVNNYLTTSGGLQVSKKFYAINLGTALSTKLGAFSVDLTHNSNKLVNKSISGELLNITYNRLMEPTNTQLSLSASQQLHGNYFTLKDAISFKDYAQYFIEQNPNILGSQRNQFQININQILPQQFGSFYLTGLWTNYSGSRQSNKEYQFGYNNSYKGINYALSVTSQQLQYANQKLGHNTEYLLTFAFPIRFNRYTANTNASFSEDSQTLGLNGNITDRLNYSATLAKLFNQKSYTVTGNYKSDLTTIGSSYTQSDSYKQAMLGLSGNVVVHPHGILFSPEQGQTMGIVYAPDATGAKINSNPNILVNKSGYALIPYLNPYRLNDIYIDPENTSNNVELKETSYRIAPYAGSITKIIFSTQKGYAVYIHSKMPNGQPLPFAAQAYNTKGEVVGMVAQGSLIYIRTPLPEDTIKIKWGEKETDQCNVHYTLKHQLENSHLNMFMVELPCQ</sequence>
<dbReference type="Pfam" id="PF00577">
    <property type="entry name" value="Usher"/>
    <property type="match status" value="1"/>
</dbReference>
<dbReference type="InterPro" id="IPR043142">
    <property type="entry name" value="PapC-like_C_sf"/>
</dbReference>
<name>A0ABU6DRP0_9GAMM</name>
<dbReference type="InterPro" id="IPR037224">
    <property type="entry name" value="PapC_N_sf"/>
</dbReference>
<evidence type="ECO:0000259" key="10">
    <source>
        <dbReference type="Pfam" id="PF13953"/>
    </source>
</evidence>
<evidence type="ECO:0000256" key="1">
    <source>
        <dbReference type="ARBA" id="ARBA00004571"/>
    </source>
</evidence>
<proteinExistence type="inferred from homology"/>
<gene>
    <name evidence="12" type="ORF">I2F25_05560</name>
</gene>
<keyword evidence="9" id="KW-1029">Fimbrium biogenesis</keyword>
<dbReference type="RefSeq" id="WP_325775015.1">
    <property type="nucleotide sequence ID" value="NZ_VTDN01000003.1"/>
</dbReference>
<dbReference type="InterPro" id="IPR018030">
    <property type="entry name" value="Fimbrial_membr_usher_CS"/>
</dbReference>
<reference evidence="12 13" key="1">
    <citation type="submission" date="2019-08" db="EMBL/GenBank/DDBJ databases">
        <title>Five species of Acinetobacter isolated from floral nectar and animal pollinators.</title>
        <authorList>
            <person name="Hendry T.A."/>
        </authorList>
    </citation>
    <scope>NUCLEOTIDE SEQUENCE [LARGE SCALE GENOMIC DNA]</scope>
    <source>
        <strain evidence="12 13">MD18.27</strain>
    </source>
</reference>
<dbReference type="InterPro" id="IPR025885">
    <property type="entry name" value="PapC_N"/>
</dbReference>
<keyword evidence="7 9" id="KW-0472">Membrane</keyword>
<comment type="caution">
    <text evidence="12">The sequence shown here is derived from an EMBL/GenBank/DDBJ whole genome shotgun (WGS) entry which is preliminary data.</text>
</comment>
<comment type="similarity">
    <text evidence="2 9">Belongs to the fimbrial export usher family.</text>
</comment>
<accession>A0ABU6DRP0</accession>
<evidence type="ECO:0000256" key="8">
    <source>
        <dbReference type="ARBA" id="ARBA00023237"/>
    </source>
</evidence>
<evidence type="ECO:0000259" key="11">
    <source>
        <dbReference type="Pfam" id="PF13954"/>
    </source>
</evidence>
<evidence type="ECO:0000256" key="7">
    <source>
        <dbReference type="ARBA" id="ARBA00023136"/>
    </source>
</evidence>
<keyword evidence="5 9" id="KW-0812">Transmembrane</keyword>
<dbReference type="InterPro" id="IPR042186">
    <property type="entry name" value="FimD_plug_dom"/>
</dbReference>
<protein>
    <submittedName>
        <fullName evidence="12">Fimbrial biogenesis outer membrane usher protein</fullName>
    </submittedName>
</protein>
<dbReference type="PANTHER" id="PTHR30451">
    <property type="entry name" value="OUTER MEMBRANE USHER PROTEIN"/>
    <property type="match status" value="1"/>
</dbReference>